<dbReference type="InParanoid" id="A0A1X7TNW6"/>
<keyword evidence="4" id="KW-1185">Reference proteome</keyword>
<reference evidence="3" key="2">
    <citation type="submission" date="2017-05" db="UniProtKB">
        <authorList>
            <consortium name="EnsemblMetazoa"/>
        </authorList>
    </citation>
    <scope>IDENTIFICATION</scope>
</reference>
<evidence type="ECO:0000256" key="2">
    <source>
        <dbReference type="ARBA" id="ARBA00022737"/>
    </source>
</evidence>
<dbReference type="OrthoDB" id="432528at2759"/>
<dbReference type="AlphaFoldDB" id="A0A1X7TNW6"/>
<reference evidence="4" key="1">
    <citation type="journal article" date="2010" name="Nature">
        <title>The Amphimedon queenslandica genome and the evolution of animal complexity.</title>
        <authorList>
            <person name="Srivastava M."/>
            <person name="Simakov O."/>
            <person name="Chapman J."/>
            <person name="Fahey B."/>
            <person name="Gauthier M.E."/>
            <person name="Mitros T."/>
            <person name="Richards G.S."/>
            <person name="Conaco C."/>
            <person name="Dacre M."/>
            <person name="Hellsten U."/>
            <person name="Larroux C."/>
            <person name="Putnam N.H."/>
            <person name="Stanke M."/>
            <person name="Adamska M."/>
            <person name="Darling A."/>
            <person name="Degnan S.M."/>
            <person name="Oakley T.H."/>
            <person name="Plachetzki D.C."/>
            <person name="Zhai Y."/>
            <person name="Adamski M."/>
            <person name="Calcino A."/>
            <person name="Cummins S.F."/>
            <person name="Goodstein D.M."/>
            <person name="Harris C."/>
            <person name="Jackson D.J."/>
            <person name="Leys S.P."/>
            <person name="Shu S."/>
            <person name="Woodcroft B.J."/>
            <person name="Vervoort M."/>
            <person name="Kosik K.S."/>
            <person name="Manning G."/>
            <person name="Degnan B.M."/>
            <person name="Rokhsar D.S."/>
        </authorList>
    </citation>
    <scope>NUCLEOTIDE SEQUENCE [LARGE SCALE GENOMIC DNA]</scope>
</reference>
<dbReference type="InterPro" id="IPR015915">
    <property type="entry name" value="Kelch-typ_b-propeller"/>
</dbReference>
<dbReference type="Pfam" id="PF24681">
    <property type="entry name" value="Kelch_KLHDC2_KLHL20_DRC7"/>
    <property type="match status" value="2"/>
</dbReference>
<dbReference type="SUPFAM" id="SSF117281">
    <property type="entry name" value="Kelch motif"/>
    <property type="match status" value="1"/>
</dbReference>
<gene>
    <name evidence="3" type="primary">105314579</name>
</gene>
<dbReference type="PANTHER" id="PTHR46228:SF2">
    <property type="entry name" value="KELCH REPEAT PROTEIN (AFU_ORTHOLOGUE AFUA_4G14350)"/>
    <property type="match status" value="1"/>
</dbReference>
<dbReference type="FunCoup" id="A0A1X7TNW6">
    <property type="interactions" value="14"/>
</dbReference>
<dbReference type="Proteomes" id="UP000007879">
    <property type="component" value="Unassembled WGS sequence"/>
</dbReference>
<organism evidence="3">
    <name type="scientific">Amphimedon queenslandica</name>
    <name type="common">Sponge</name>
    <dbReference type="NCBI Taxonomy" id="400682"/>
    <lineage>
        <taxon>Eukaryota</taxon>
        <taxon>Metazoa</taxon>
        <taxon>Porifera</taxon>
        <taxon>Demospongiae</taxon>
        <taxon>Heteroscleromorpha</taxon>
        <taxon>Haplosclerida</taxon>
        <taxon>Niphatidae</taxon>
        <taxon>Amphimedon</taxon>
    </lineage>
</organism>
<evidence type="ECO:0000313" key="3">
    <source>
        <dbReference type="EnsemblMetazoa" id="Aqu2.1.16560_001"/>
    </source>
</evidence>
<evidence type="ECO:0000256" key="1">
    <source>
        <dbReference type="ARBA" id="ARBA00022441"/>
    </source>
</evidence>
<name>A0A1X7TNW6_AMPQE</name>
<proteinExistence type="predicted"/>
<dbReference type="PANTHER" id="PTHR46228">
    <property type="entry name" value="KELCH DOMAIN-CONTAINING PROTEIN"/>
    <property type="match status" value="1"/>
</dbReference>
<accession>A0A1X7TNW6</accession>
<keyword evidence="2" id="KW-0677">Repeat</keyword>
<keyword evidence="1" id="KW-0880">Kelch repeat</keyword>
<dbReference type="EnsemblMetazoa" id="XM_020003033.1">
    <property type="protein sequence ID" value="XP_019858592.1"/>
    <property type="gene ID" value="LOC105314579"/>
</dbReference>
<dbReference type="KEGG" id="aqu:105314579"/>
<evidence type="ECO:0000313" key="4">
    <source>
        <dbReference type="Proteomes" id="UP000007879"/>
    </source>
</evidence>
<dbReference type="OMA" id="SHWAFTD"/>
<dbReference type="eggNOG" id="KOG0379">
    <property type="taxonomic scope" value="Eukaryota"/>
</dbReference>
<sequence>MEGACACTINEMVYILCGRDSSTLESPTSFKIRTLNTDTHQWSQLLTEGDTPSFTACSTCVLIGHCIYTFGGWARGIVTNDVHQYNITSQSWRELEPTDRSHEPMMKNKHGMVTHGNALLIFGGYGCPKVGSKFQEGAGYVFDVQSLLSTLMWTNELHLFDIEERKWVEPVITGPRPKPCAAFSFNRIDTDRVVLFGGRQKEERVNELHILDTSNWCWSGVLLPEGPDDVWPSKRSFHSASTVFDPQLINNNDNKGLNEQHLLVLWGNDNDGEIVSDCWILEIKGKETQHDNSHHYKWRRFQFPVPVRGRTWQSTASVYNTPSVGETLLVTVGGSFENIFINEDPLMADSTIIMRFGCPSLQRLCHLSVLKMFPDLSLINELLPIHIINELESIKYTSIIYEVQ</sequence>
<dbReference type="EnsemblMetazoa" id="Aqu2.1.16560_001">
    <property type="protein sequence ID" value="Aqu2.1.16560_001"/>
    <property type="gene ID" value="Aqu2.1.16560"/>
</dbReference>
<dbReference type="Gene3D" id="2.120.10.80">
    <property type="entry name" value="Kelch-type beta propeller"/>
    <property type="match status" value="1"/>
</dbReference>
<protein>
    <submittedName>
        <fullName evidence="3">Uncharacterized protein</fullName>
    </submittedName>
</protein>